<sequence>GVLTYKYVFFAAKRINMLPSLFHQIGLLIASAKARTLRAYAPRAKIATPLCSIFVKHRNQMVPDNCSCFARFHLICPVSLYSQCLAARSHICTHLARGHRVKCLCQSAGYQPRC</sequence>
<protein>
    <submittedName>
        <fullName evidence="1">Uncharacterized protein</fullName>
    </submittedName>
</protein>
<dbReference type="AlphaFoldDB" id="A0A453MYS8"/>
<reference evidence="2" key="1">
    <citation type="journal article" date="2014" name="Science">
        <title>Ancient hybridizations among the ancestral genomes of bread wheat.</title>
        <authorList>
            <consortium name="International Wheat Genome Sequencing Consortium,"/>
            <person name="Marcussen T."/>
            <person name="Sandve S.R."/>
            <person name="Heier L."/>
            <person name="Spannagl M."/>
            <person name="Pfeifer M."/>
            <person name="Jakobsen K.S."/>
            <person name="Wulff B.B."/>
            <person name="Steuernagel B."/>
            <person name="Mayer K.F."/>
            <person name="Olsen O.A."/>
        </authorList>
    </citation>
    <scope>NUCLEOTIDE SEQUENCE [LARGE SCALE GENOMIC DNA]</scope>
    <source>
        <strain evidence="2">cv. AL8/78</strain>
    </source>
</reference>
<reference evidence="1" key="3">
    <citation type="journal article" date="2017" name="Nature">
        <title>Genome sequence of the progenitor of the wheat D genome Aegilops tauschii.</title>
        <authorList>
            <person name="Luo M.C."/>
            <person name="Gu Y.Q."/>
            <person name="Puiu D."/>
            <person name="Wang H."/>
            <person name="Twardziok S.O."/>
            <person name="Deal K.R."/>
            <person name="Huo N."/>
            <person name="Zhu T."/>
            <person name="Wang L."/>
            <person name="Wang Y."/>
            <person name="McGuire P.E."/>
            <person name="Liu S."/>
            <person name="Long H."/>
            <person name="Ramasamy R.K."/>
            <person name="Rodriguez J.C."/>
            <person name="Van S.L."/>
            <person name="Yuan L."/>
            <person name="Wang Z."/>
            <person name="Xia Z."/>
            <person name="Xiao L."/>
            <person name="Anderson O.D."/>
            <person name="Ouyang S."/>
            <person name="Liang Y."/>
            <person name="Zimin A.V."/>
            <person name="Pertea G."/>
            <person name="Qi P."/>
            <person name="Bennetzen J.L."/>
            <person name="Dai X."/>
            <person name="Dawson M.W."/>
            <person name="Muller H.G."/>
            <person name="Kugler K."/>
            <person name="Rivarola-Duarte L."/>
            <person name="Spannagl M."/>
            <person name="Mayer K.F.X."/>
            <person name="Lu F.H."/>
            <person name="Bevan M.W."/>
            <person name="Leroy P."/>
            <person name="Li P."/>
            <person name="You F.M."/>
            <person name="Sun Q."/>
            <person name="Liu Z."/>
            <person name="Lyons E."/>
            <person name="Wicker T."/>
            <person name="Salzberg S.L."/>
            <person name="Devos K.M."/>
            <person name="Dvorak J."/>
        </authorList>
    </citation>
    <scope>NUCLEOTIDE SEQUENCE [LARGE SCALE GENOMIC DNA]</scope>
    <source>
        <strain evidence="1">cv. AL8/78</strain>
    </source>
</reference>
<evidence type="ECO:0000313" key="2">
    <source>
        <dbReference type="Proteomes" id="UP000015105"/>
    </source>
</evidence>
<reference evidence="2" key="2">
    <citation type="journal article" date="2017" name="Nat. Plants">
        <title>The Aegilops tauschii genome reveals multiple impacts of transposons.</title>
        <authorList>
            <person name="Zhao G."/>
            <person name="Zou C."/>
            <person name="Li K."/>
            <person name="Wang K."/>
            <person name="Li T."/>
            <person name="Gao L."/>
            <person name="Zhang X."/>
            <person name="Wang H."/>
            <person name="Yang Z."/>
            <person name="Liu X."/>
            <person name="Jiang W."/>
            <person name="Mao L."/>
            <person name="Kong X."/>
            <person name="Jiao Y."/>
            <person name="Jia J."/>
        </authorList>
    </citation>
    <scope>NUCLEOTIDE SEQUENCE [LARGE SCALE GENOMIC DNA]</scope>
    <source>
        <strain evidence="2">cv. AL8/78</strain>
    </source>
</reference>
<proteinExistence type="predicted"/>
<dbReference type="Gramene" id="AET6Gv20153000.3">
    <property type="protein sequence ID" value="AET6Gv20153000.3"/>
    <property type="gene ID" value="AET6Gv20153000"/>
</dbReference>
<name>A0A453MYS8_AEGTS</name>
<reference evidence="1" key="4">
    <citation type="submission" date="2019-03" db="UniProtKB">
        <authorList>
            <consortium name="EnsemblPlants"/>
        </authorList>
    </citation>
    <scope>IDENTIFICATION</scope>
</reference>
<keyword evidence="2" id="KW-1185">Reference proteome</keyword>
<dbReference type="EnsemblPlants" id="AET6Gv20153000.3">
    <property type="protein sequence ID" value="AET6Gv20153000.3"/>
    <property type="gene ID" value="AET6Gv20153000"/>
</dbReference>
<dbReference type="Proteomes" id="UP000015105">
    <property type="component" value="Chromosome 6D"/>
</dbReference>
<reference evidence="1" key="5">
    <citation type="journal article" date="2021" name="G3 (Bethesda)">
        <title>Aegilops tauschii genome assembly Aet v5.0 features greater sequence contiguity and improved annotation.</title>
        <authorList>
            <person name="Wang L."/>
            <person name="Zhu T."/>
            <person name="Rodriguez J.C."/>
            <person name="Deal K.R."/>
            <person name="Dubcovsky J."/>
            <person name="McGuire P.E."/>
            <person name="Lux T."/>
            <person name="Spannagl M."/>
            <person name="Mayer K.F.X."/>
            <person name="Baldrich P."/>
            <person name="Meyers B.C."/>
            <person name="Huo N."/>
            <person name="Gu Y.Q."/>
            <person name="Zhou H."/>
            <person name="Devos K.M."/>
            <person name="Bennetzen J.L."/>
            <person name="Unver T."/>
            <person name="Budak H."/>
            <person name="Gulick P.J."/>
            <person name="Galiba G."/>
            <person name="Kalapos B."/>
            <person name="Nelson D.R."/>
            <person name="Li P."/>
            <person name="You F.M."/>
            <person name="Luo M.C."/>
            <person name="Dvorak J."/>
        </authorList>
    </citation>
    <scope>NUCLEOTIDE SEQUENCE [LARGE SCALE GENOMIC DNA]</scope>
    <source>
        <strain evidence="1">cv. AL8/78</strain>
    </source>
</reference>
<organism evidence="1 2">
    <name type="scientific">Aegilops tauschii subsp. strangulata</name>
    <name type="common">Goatgrass</name>
    <dbReference type="NCBI Taxonomy" id="200361"/>
    <lineage>
        <taxon>Eukaryota</taxon>
        <taxon>Viridiplantae</taxon>
        <taxon>Streptophyta</taxon>
        <taxon>Embryophyta</taxon>
        <taxon>Tracheophyta</taxon>
        <taxon>Spermatophyta</taxon>
        <taxon>Magnoliopsida</taxon>
        <taxon>Liliopsida</taxon>
        <taxon>Poales</taxon>
        <taxon>Poaceae</taxon>
        <taxon>BOP clade</taxon>
        <taxon>Pooideae</taxon>
        <taxon>Triticodae</taxon>
        <taxon>Triticeae</taxon>
        <taxon>Triticinae</taxon>
        <taxon>Aegilops</taxon>
    </lineage>
</organism>
<evidence type="ECO:0000313" key="1">
    <source>
        <dbReference type="EnsemblPlants" id="AET6Gv20153000.3"/>
    </source>
</evidence>
<accession>A0A453MYS8</accession>